<dbReference type="EMBL" id="CAJVAP010000030">
    <property type="protein sequence ID" value="CAG7618496.1"/>
    <property type="molecule type" value="Genomic_DNA"/>
</dbReference>
<evidence type="ECO:0000313" key="2">
    <source>
        <dbReference type="Proteomes" id="UP000693892"/>
    </source>
</evidence>
<evidence type="ECO:0000313" key="1">
    <source>
        <dbReference type="EMBL" id="CAG7618496.1"/>
    </source>
</evidence>
<keyword evidence="2" id="KW-1185">Reference proteome</keyword>
<dbReference type="AlphaFoldDB" id="A0A916NIQ8"/>
<dbReference type="RefSeq" id="WP_218116140.1">
    <property type="nucleotide sequence ID" value="NZ_CAJVAP010000030.1"/>
</dbReference>
<gene>
    <name evidence="1" type="ORF">LEUCIP111803_02209</name>
</gene>
<name>A0A916NIQ8_9MICO</name>
<organism evidence="1 2">
    <name type="scientific">Leucobacter soli</name>
    <dbReference type="NCBI Taxonomy" id="2812850"/>
    <lineage>
        <taxon>Bacteria</taxon>
        <taxon>Bacillati</taxon>
        <taxon>Actinomycetota</taxon>
        <taxon>Actinomycetes</taxon>
        <taxon>Micrococcales</taxon>
        <taxon>Microbacteriaceae</taxon>
        <taxon>Leucobacter</taxon>
    </lineage>
</organism>
<reference evidence="1" key="1">
    <citation type="submission" date="2021-06" db="EMBL/GenBank/DDBJ databases">
        <authorList>
            <person name="Criscuolo A."/>
        </authorList>
    </citation>
    <scope>NUCLEOTIDE SEQUENCE</scope>
    <source>
        <strain evidence="1">CIP111803</strain>
    </source>
</reference>
<comment type="caution">
    <text evidence="1">The sequence shown here is derived from an EMBL/GenBank/DDBJ whole genome shotgun (WGS) entry which is preliminary data.</text>
</comment>
<accession>A0A916NIQ8</accession>
<dbReference type="Proteomes" id="UP000693892">
    <property type="component" value="Unassembled WGS sequence"/>
</dbReference>
<sequence length="161" mass="17503">MTTPIDPAEPFDPLHDLLNSRYGEIDAADAALAARLVAIENRHLVEDSILSRPIIATHAQVGISTNNVQRRGNVVDVGVIFTINTANTISTGASFTQIGQLVDDVRPPFNMYALGYHANGTCQLEFRPSAGAVLARYWNGTQPAATDLRVSSCWWTDQPLL</sequence>
<protein>
    <submittedName>
        <fullName evidence="1">Uncharacterized protein</fullName>
    </submittedName>
</protein>
<proteinExistence type="predicted"/>